<dbReference type="InterPro" id="IPR032880">
    <property type="entry name" value="CSC1/OSCA1-like_N"/>
</dbReference>
<keyword evidence="4 7" id="KW-0812">Transmembrane</keyword>
<dbReference type="EMBL" id="CVQH01000114">
    <property type="protein sequence ID" value="CRJ82880.1"/>
    <property type="molecule type" value="Genomic_DNA"/>
</dbReference>
<evidence type="ECO:0000256" key="5">
    <source>
        <dbReference type="ARBA" id="ARBA00022989"/>
    </source>
</evidence>
<gene>
    <name evidence="12" type="ORF">BN1708_009060</name>
</gene>
<evidence type="ECO:0000256" key="7">
    <source>
        <dbReference type="SAM" id="Phobius"/>
    </source>
</evidence>
<evidence type="ECO:0000259" key="8">
    <source>
        <dbReference type="Pfam" id="PF02714"/>
    </source>
</evidence>
<evidence type="ECO:0000313" key="12">
    <source>
        <dbReference type="EMBL" id="CRJ82880.1"/>
    </source>
</evidence>
<feature type="transmembrane region" description="Helical" evidence="7">
    <location>
        <begin position="409"/>
        <end position="433"/>
    </location>
</feature>
<reference evidence="12 13" key="1">
    <citation type="submission" date="2015-05" db="EMBL/GenBank/DDBJ databases">
        <authorList>
            <person name="Wang D.B."/>
            <person name="Wang M."/>
        </authorList>
    </citation>
    <scope>NUCLEOTIDE SEQUENCE [LARGE SCALE GENOMIC DNA]</scope>
    <source>
        <strain evidence="12">VL1</strain>
    </source>
</reference>
<dbReference type="Pfam" id="PF14703">
    <property type="entry name" value="PHM7_cyt"/>
    <property type="match status" value="1"/>
</dbReference>
<dbReference type="PANTHER" id="PTHR13018">
    <property type="entry name" value="PROBABLE MEMBRANE PROTEIN DUF221-RELATED"/>
    <property type="match status" value="1"/>
</dbReference>
<feature type="transmembrane region" description="Helical" evidence="7">
    <location>
        <begin position="687"/>
        <end position="709"/>
    </location>
</feature>
<evidence type="ECO:0000256" key="1">
    <source>
        <dbReference type="ARBA" id="ARBA00004141"/>
    </source>
</evidence>
<organism evidence="12 13">
    <name type="scientific">Verticillium longisporum</name>
    <name type="common">Verticillium dahliae var. longisporum</name>
    <dbReference type="NCBI Taxonomy" id="100787"/>
    <lineage>
        <taxon>Eukaryota</taxon>
        <taxon>Fungi</taxon>
        <taxon>Dikarya</taxon>
        <taxon>Ascomycota</taxon>
        <taxon>Pezizomycotina</taxon>
        <taxon>Sordariomycetes</taxon>
        <taxon>Hypocreomycetidae</taxon>
        <taxon>Glomerellales</taxon>
        <taxon>Plectosphaerellaceae</taxon>
        <taxon>Verticillium</taxon>
    </lineage>
</organism>
<feature type="transmembrane region" description="Helical" evidence="7">
    <location>
        <begin position="108"/>
        <end position="127"/>
    </location>
</feature>
<feature type="transmembrane region" description="Helical" evidence="7">
    <location>
        <begin position="160"/>
        <end position="179"/>
    </location>
</feature>
<feature type="transmembrane region" description="Helical" evidence="7">
    <location>
        <begin position="453"/>
        <end position="478"/>
    </location>
</feature>
<feature type="transmembrane region" description="Helical" evidence="7">
    <location>
        <begin position="624"/>
        <end position="643"/>
    </location>
</feature>
<proteinExistence type="inferred from homology"/>
<keyword evidence="5 7" id="KW-1133">Transmembrane helix</keyword>
<sequence>MDALRFSKRQSQGEARNSSTETASLSGMISTFVPVIITATVLFTIFLILRRSKRRFYAPRTYLGSLREQERTPALPNGLFNWIGAFWKIPDIVALQSQSLDAYLFLRFLRICATICLVGLLMTWPVLFPVNATGGGGQKELNILSMSNIDITKSSNKNRLYAHAFIGALFYGFVMYTIFRECIFYINLRQAFLLSPTYAKRISSRTVLFTSVPAAYLEEGKLRKLFSDSVKNLWIAGTTKELDDLVEERDKVAMKLEGAEVKLIKAVNKERLKAIKNGASAEKPAPSNDAEPGQVAARWIPQKSRPTHRLGKFGLYGKKVDSIDWARAELQRLIPQTDTAQAEYRAGNYAKNGAVFVEFYTQSDAQAAFQVLTHHHALHMSPRYIGITPGEVIWKSLSIPWWQKVVRRYAVTAFITVLILFWAIPVAGVAMISQVDTLKKVSFLTWLDKIPNIILGLVGGLLPSVAMAILMALVPIIMRLCAKIAGEPSASRVELFTQNAYFCFQLIQVFLITTISSSAVAAAQQIVDDPSSVFDILSEALPRSSQFYVSYFIVQGLGIAASVVSQVVGFIIFTLIYRFLTSTPRSMYNKWAQLSAISWGSVMPVYTNIAVISIAYAVIAPIMLFWSTIGIGCFYMAYRYNILFVTDTNIDTRGLIYPRALKQLTCGVYLAEICMIGMFSVKKAPGPVVIAVVLLVLTILGHITFASALNPLLYSLPRTLQVEEELLLTGDVEAAAAGTNGEGAAGTQSKAAIFKKVLPGNGDNVVEKRGNIITRWLKPWIFADYHTLRALVPHDLVDVDQLYSEQVEKDAYFPPSVTSATPLLWIPEDKTGVSRDEIIQTSKVIGITDEGCTLDDKNKLQWDAEGARPPIWDEKIYY</sequence>
<evidence type="ECO:0000259" key="10">
    <source>
        <dbReference type="Pfam" id="PF13967"/>
    </source>
</evidence>
<dbReference type="InterPro" id="IPR045122">
    <property type="entry name" value="Csc1-like"/>
</dbReference>
<dbReference type="InterPro" id="IPR003864">
    <property type="entry name" value="CSC1/OSCA1-like_7TM"/>
</dbReference>
<name>A0A0G4KDE6_VERLO</name>
<dbReference type="Proteomes" id="UP000044602">
    <property type="component" value="Unassembled WGS sequence"/>
</dbReference>
<dbReference type="Pfam" id="PF13967">
    <property type="entry name" value="RSN1_TM"/>
    <property type="match status" value="1"/>
</dbReference>
<dbReference type="InterPro" id="IPR027815">
    <property type="entry name" value="CSC1/OSCA1-like_cyt"/>
</dbReference>
<comment type="similarity">
    <text evidence="2">Belongs to the CSC1 (TC 1.A.17) family.</text>
</comment>
<evidence type="ECO:0000313" key="13">
    <source>
        <dbReference type="Proteomes" id="UP000044602"/>
    </source>
</evidence>
<dbReference type="InterPro" id="IPR022257">
    <property type="entry name" value="PHM7_ext"/>
</dbReference>
<protein>
    <recommendedName>
        <fullName evidence="14">CSC1/OSCA1-like 7TM region domain-containing protein</fullName>
    </recommendedName>
</protein>
<evidence type="ECO:0000256" key="2">
    <source>
        <dbReference type="ARBA" id="ARBA00007779"/>
    </source>
</evidence>
<evidence type="ECO:0000256" key="6">
    <source>
        <dbReference type="ARBA" id="ARBA00023136"/>
    </source>
</evidence>
<keyword evidence="6 7" id="KW-0472">Membrane</keyword>
<feature type="transmembrane region" description="Helical" evidence="7">
    <location>
        <begin position="547"/>
        <end position="576"/>
    </location>
</feature>
<dbReference type="Pfam" id="PF12621">
    <property type="entry name" value="PHM7_ext"/>
    <property type="match status" value="1"/>
</dbReference>
<feature type="transmembrane region" description="Helical" evidence="7">
    <location>
        <begin position="596"/>
        <end position="618"/>
    </location>
</feature>
<dbReference type="Pfam" id="PF02714">
    <property type="entry name" value="RSN1_7TM"/>
    <property type="match status" value="1"/>
</dbReference>
<feature type="domain" description="10TM putative phosphate transporter extracellular tail" evidence="9">
    <location>
        <begin position="776"/>
        <end position="870"/>
    </location>
</feature>
<feature type="domain" description="CSC1/OSCA1-like cytosolic" evidence="11">
    <location>
        <begin position="204"/>
        <end position="395"/>
    </location>
</feature>
<keyword evidence="13" id="KW-1185">Reference proteome</keyword>
<dbReference type="PANTHER" id="PTHR13018:SF26">
    <property type="entry name" value="DOMAIN PROTEIN, PUTATIVE (AFU_ORTHOLOGUE AFUA_5G10920)-RELATED"/>
    <property type="match status" value="1"/>
</dbReference>
<feature type="domain" description="CSC1/OSCA1-like N-terminal transmembrane" evidence="10">
    <location>
        <begin position="28"/>
        <end position="181"/>
    </location>
</feature>
<evidence type="ECO:0000256" key="3">
    <source>
        <dbReference type="ARBA" id="ARBA00022448"/>
    </source>
</evidence>
<feature type="transmembrane region" description="Helical" evidence="7">
    <location>
        <begin position="499"/>
        <end position="527"/>
    </location>
</feature>
<evidence type="ECO:0000256" key="4">
    <source>
        <dbReference type="ARBA" id="ARBA00022692"/>
    </source>
</evidence>
<accession>A0A0G4KDE6</accession>
<comment type="subcellular location">
    <subcellularLocation>
        <location evidence="1">Membrane</location>
        <topology evidence="1">Multi-pass membrane protein</topology>
    </subcellularLocation>
</comment>
<evidence type="ECO:0000259" key="9">
    <source>
        <dbReference type="Pfam" id="PF12621"/>
    </source>
</evidence>
<dbReference type="GO" id="GO:0005886">
    <property type="term" value="C:plasma membrane"/>
    <property type="evidence" value="ECO:0007669"/>
    <property type="project" value="TreeGrafter"/>
</dbReference>
<keyword evidence="3" id="KW-0813">Transport</keyword>
<feature type="transmembrane region" description="Helical" evidence="7">
    <location>
        <begin position="28"/>
        <end position="49"/>
    </location>
</feature>
<dbReference type="GO" id="GO:0005227">
    <property type="term" value="F:calcium-activated cation channel activity"/>
    <property type="evidence" value="ECO:0007669"/>
    <property type="project" value="InterPro"/>
</dbReference>
<evidence type="ECO:0008006" key="14">
    <source>
        <dbReference type="Google" id="ProtNLM"/>
    </source>
</evidence>
<evidence type="ECO:0000259" key="11">
    <source>
        <dbReference type="Pfam" id="PF14703"/>
    </source>
</evidence>
<feature type="domain" description="CSC1/OSCA1-like 7TM region" evidence="8">
    <location>
        <begin position="407"/>
        <end position="679"/>
    </location>
</feature>
<dbReference type="AlphaFoldDB" id="A0A0G4KDE6"/>